<name>A0A5M9NWR2_9VIBR</name>
<dbReference type="PANTHER" id="PTHR36455">
    <property type="match status" value="1"/>
</dbReference>
<accession>A0A5M9NWR2</accession>
<keyword evidence="2" id="KW-1185">Reference proteome</keyword>
<dbReference type="RefSeq" id="WP_086714982.1">
    <property type="nucleotide sequence ID" value="NZ_AP025494.1"/>
</dbReference>
<comment type="caution">
    <text evidence="1">The sequence shown here is derived from an EMBL/GenBank/DDBJ whole genome shotgun (WGS) entry which is preliminary data.</text>
</comment>
<dbReference type="Proteomes" id="UP000322521">
    <property type="component" value="Unassembled WGS sequence"/>
</dbReference>
<dbReference type="EMBL" id="VXJS01000007">
    <property type="protein sequence ID" value="KAA8675616.1"/>
    <property type="molecule type" value="Genomic_DNA"/>
</dbReference>
<dbReference type="InterPro" id="IPR008878">
    <property type="entry name" value="Transposase_IS66_Orf2"/>
</dbReference>
<sequence length="118" mass="14178">MKMFPDISVVYLHKAPVDFRKGINGLSFIVEQNMNLNPFSEALFVFCNRTRDKLKVLYWQRNGFCLWQKRLEKDKFAWPRKMPGKTLSLTEEQWHWLLDGLDIEKMKPHQTLNYQSLN</sequence>
<organism evidence="1 2">
    <name type="scientific">Vibrio gigantis</name>
    <dbReference type="NCBI Taxonomy" id="296199"/>
    <lineage>
        <taxon>Bacteria</taxon>
        <taxon>Pseudomonadati</taxon>
        <taxon>Pseudomonadota</taxon>
        <taxon>Gammaproteobacteria</taxon>
        <taxon>Vibrionales</taxon>
        <taxon>Vibrionaceae</taxon>
        <taxon>Vibrio</taxon>
    </lineage>
</organism>
<proteinExistence type="predicted"/>
<evidence type="ECO:0000313" key="2">
    <source>
        <dbReference type="Proteomes" id="UP000322521"/>
    </source>
</evidence>
<evidence type="ECO:0000313" key="1">
    <source>
        <dbReference type="EMBL" id="KAA8675616.1"/>
    </source>
</evidence>
<dbReference type="OrthoDB" id="4956084at2"/>
<dbReference type="NCBIfam" id="NF033819">
    <property type="entry name" value="IS66_TnpB"/>
    <property type="match status" value="1"/>
</dbReference>
<dbReference type="Pfam" id="PF05717">
    <property type="entry name" value="TnpB_IS66"/>
    <property type="match status" value="1"/>
</dbReference>
<protein>
    <submittedName>
        <fullName evidence="1">IS66 family insertion sequence element accessory protein TnpB</fullName>
    </submittedName>
</protein>
<dbReference type="PANTHER" id="PTHR36455:SF1">
    <property type="entry name" value="BLR8292 PROTEIN"/>
    <property type="match status" value="1"/>
</dbReference>
<reference evidence="1 2" key="1">
    <citation type="submission" date="2019-09" db="EMBL/GenBank/DDBJ databases">
        <title>Draft genome sequence of various Type strains from the CCUG.</title>
        <authorList>
            <person name="Pineiro-Iglesias B."/>
            <person name="Tunovic T."/>
            <person name="Unosson C."/>
            <person name="Inganas E."/>
            <person name="Ohlen M."/>
            <person name="Cardew S."/>
            <person name="Jensie-Markopoulos S."/>
            <person name="Salva-Serra F."/>
            <person name="Jaen-Luchoro D."/>
            <person name="Karlsson R."/>
            <person name="Svensson-Stadler L."/>
            <person name="Chun J."/>
            <person name="Moore E."/>
        </authorList>
    </citation>
    <scope>NUCLEOTIDE SEQUENCE [LARGE SCALE GENOMIC DNA]</scope>
    <source>
        <strain evidence="1 2">CCUG 56969T</strain>
    </source>
</reference>
<gene>
    <name evidence="1" type="primary">tnpB</name>
    <name evidence="1" type="ORF">F4W18_13400</name>
</gene>
<dbReference type="AlphaFoldDB" id="A0A5M9NWR2"/>